<dbReference type="Pfam" id="PF00814">
    <property type="entry name" value="TsaD"/>
    <property type="match status" value="1"/>
</dbReference>
<dbReference type="NCBIfam" id="TIGR03725">
    <property type="entry name" value="T6A_YeaZ"/>
    <property type="match status" value="1"/>
</dbReference>
<accession>A0ABU0D7A8</accession>
<dbReference type="CDD" id="cd24032">
    <property type="entry name" value="ASKHA_NBD_TsaB"/>
    <property type="match status" value="1"/>
</dbReference>
<dbReference type="InterPro" id="IPR000905">
    <property type="entry name" value="Gcp-like_dom"/>
</dbReference>
<dbReference type="EMBL" id="JAUSUO010000008">
    <property type="protein sequence ID" value="MDQ0344285.1"/>
    <property type="molecule type" value="Genomic_DNA"/>
</dbReference>
<dbReference type="InterPro" id="IPR043129">
    <property type="entry name" value="ATPase_NBD"/>
</dbReference>
<dbReference type="PANTHER" id="PTHR11735">
    <property type="entry name" value="TRNA N6-ADENOSINE THREONYLCARBAMOYLTRANSFERASE"/>
    <property type="match status" value="1"/>
</dbReference>
<organism evidence="2 3">
    <name type="scientific">Lederbergia wuyishanensis</name>
    <dbReference type="NCBI Taxonomy" id="1347903"/>
    <lineage>
        <taxon>Bacteria</taxon>
        <taxon>Bacillati</taxon>
        <taxon>Bacillota</taxon>
        <taxon>Bacilli</taxon>
        <taxon>Bacillales</taxon>
        <taxon>Bacillaceae</taxon>
        <taxon>Lederbergia</taxon>
    </lineage>
</organism>
<comment type="caution">
    <text evidence="2">The sequence shown here is derived from an EMBL/GenBank/DDBJ whole genome shotgun (WGS) entry which is preliminary data.</text>
</comment>
<name>A0ABU0D7A8_9BACI</name>
<proteinExistence type="predicted"/>
<dbReference type="SUPFAM" id="SSF53067">
    <property type="entry name" value="Actin-like ATPase domain"/>
    <property type="match status" value="2"/>
</dbReference>
<dbReference type="InterPro" id="IPR022496">
    <property type="entry name" value="T6A_TsaB"/>
</dbReference>
<reference evidence="2 3" key="1">
    <citation type="submission" date="2023-07" db="EMBL/GenBank/DDBJ databases">
        <title>Genomic Encyclopedia of Type Strains, Phase IV (KMG-IV): sequencing the most valuable type-strain genomes for metagenomic binning, comparative biology and taxonomic classification.</title>
        <authorList>
            <person name="Goeker M."/>
        </authorList>
    </citation>
    <scope>NUCLEOTIDE SEQUENCE [LARGE SCALE GENOMIC DNA]</scope>
    <source>
        <strain evidence="2 3">DSM 27848</strain>
    </source>
</reference>
<evidence type="ECO:0000313" key="2">
    <source>
        <dbReference type="EMBL" id="MDQ0344285.1"/>
    </source>
</evidence>
<dbReference type="Proteomes" id="UP001232343">
    <property type="component" value="Unassembled WGS sequence"/>
</dbReference>
<evidence type="ECO:0000313" key="3">
    <source>
        <dbReference type="Proteomes" id="UP001232343"/>
    </source>
</evidence>
<sequence length="233" mass="25600">MKILAIDTSNDCLGIALLSEEKVIGEYITNVKKNHSVRVMPAIEQLLLDCGTETTELSKIVVAQGPGSYTGVRIGVTIAKTMAWSLGIPLVGVSSLAVLAAVPRYFSGYLCPLFDARRGLIYTGLYKYDDGVLINVLSDRNILASEWANTLNSYGEPILFIGNDIPIHKKTFQPILEEKALFAQIPEHNPRPSELGMLGINLPAADVHSFTPNYLRLVEAEAKWLEKQEKAND</sequence>
<gene>
    <name evidence="2" type="ORF">J2S14_003126</name>
</gene>
<dbReference type="RefSeq" id="WP_244682551.1">
    <property type="nucleotide sequence ID" value="NZ_JALIRM010000011.1"/>
</dbReference>
<dbReference type="PANTHER" id="PTHR11735:SF11">
    <property type="entry name" value="TRNA THREONYLCARBAMOYLADENOSINE BIOSYNTHESIS PROTEIN TSAB"/>
    <property type="match status" value="1"/>
</dbReference>
<keyword evidence="3" id="KW-1185">Reference proteome</keyword>
<feature type="domain" description="Gcp-like" evidence="1">
    <location>
        <begin position="30"/>
        <end position="224"/>
    </location>
</feature>
<evidence type="ECO:0000259" key="1">
    <source>
        <dbReference type="Pfam" id="PF00814"/>
    </source>
</evidence>
<dbReference type="Gene3D" id="3.30.420.40">
    <property type="match status" value="2"/>
</dbReference>
<protein>
    <submittedName>
        <fullName evidence="2">tRNA threonylcarbamoyladenosine biosynthesis protein TsaB</fullName>
    </submittedName>
</protein>